<dbReference type="AlphaFoldDB" id="A0A0Q9X3Y1"/>
<dbReference type="eggNOG" id="ENOG502T9F5">
    <property type="taxonomic scope" value="Eukaryota"/>
</dbReference>
<name>A0A0Q9X3Y1_DROWI</name>
<evidence type="ECO:0000313" key="2">
    <source>
        <dbReference type="EMBL" id="KRG00228.1"/>
    </source>
</evidence>
<accession>A0A0Q9X3Y1</accession>
<protein>
    <submittedName>
        <fullName evidence="2">Uncharacterized protein</fullName>
    </submittedName>
</protein>
<feature type="coiled-coil region" evidence="1">
    <location>
        <begin position="2"/>
        <end position="50"/>
    </location>
</feature>
<evidence type="ECO:0000313" key="3">
    <source>
        <dbReference type="Proteomes" id="UP000007798"/>
    </source>
</evidence>
<gene>
    <name evidence="2" type="primary">Dwil\GK10591</name>
    <name evidence="2" type="ORF">Dwil_GK10591</name>
</gene>
<sequence>MLNTLQQNLEERLQEVISKNNELDQLRDKERELTAKIAELLQQIEGLQSSNCNFMSVATNTSSSIIQFFPFEQYRLVWGQFRNYTSNVWCLCSIYLFPKMHKNAIKQ</sequence>
<organism evidence="2 3">
    <name type="scientific">Drosophila willistoni</name>
    <name type="common">Fruit fly</name>
    <dbReference type="NCBI Taxonomy" id="7260"/>
    <lineage>
        <taxon>Eukaryota</taxon>
        <taxon>Metazoa</taxon>
        <taxon>Ecdysozoa</taxon>
        <taxon>Arthropoda</taxon>
        <taxon>Hexapoda</taxon>
        <taxon>Insecta</taxon>
        <taxon>Pterygota</taxon>
        <taxon>Neoptera</taxon>
        <taxon>Endopterygota</taxon>
        <taxon>Diptera</taxon>
        <taxon>Brachycera</taxon>
        <taxon>Muscomorpha</taxon>
        <taxon>Ephydroidea</taxon>
        <taxon>Drosophilidae</taxon>
        <taxon>Drosophila</taxon>
        <taxon>Sophophora</taxon>
    </lineage>
</organism>
<evidence type="ECO:0000256" key="1">
    <source>
        <dbReference type="SAM" id="Coils"/>
    </source>
</evidence>
<dbReference type="EMBL" id="CH964278">
    <property type="protein sequence ID" value="KRG00228.1"/>
    <property type="molecule type" value="Genomic_DNA"/>
</dbReference>
<keyword evidence="1" id="KW-0175">Coiled coil</keyword>
<dbReference type="InParanoid" id="A0A0Q9X3Y1"/>
<reference evidence="2 3" key="1">
    <citation type="journal article" date="2007" name="Nature">
        <title>Evolution of genes and genomes on the Drosophila phylogeny.</title>
        <authorList>
            <consortium name="Drosophila 12 Genomes Consortium"/>
            <person name="Clark A.G."/>
            <person name="Eisen M.B."/>
            <person name="Smith D.R."/>
            <person name="Bergman C.M."/>
            <person name="Oliver B."/>
            <person name="Markow T.A."/>
            <person name="Kaufman T.C."/>
            <person name="Kellis M."/>
            <person name="Gelbart W."/>
            <person name="Iyer V.N."/>
            <person name="Pollard D.A."/>
            <person name="Sackton T.B."/>
            <person name="Larracuente A.M."/>
            <person name="Singh N.D."/>
            <person name="Abad J.P."/>
            <person name="Abt D.N."/>
            <person name="Adryan B."/>
            <person name="Aguade M."/>
            <person name="Akashi H."/>
            <person name="Anderson W.W."/>
            <person name="Aquadro C.F."/>
            <person name="Ardell D.H."/>
            <person name="Arguello R."/>
            <person name="Artieri C.G."/>
            <person name="Barbash D.A."/>
            <person name="Barker D."/>
            <person name="Barsanti P."/>
            <person name="Batterham P."/>
            <person name="Batzoglou S."/>
            <person name="Begun D."/>
            <person name="Bhutkar A."/>
            <person name="Blanco E."/>
            <person name="Bosak S.A."/>
            <person name="Bradley R.K."/>
            <person name="Brand A.D."/>
            <person name="Brent M.R."/>
            <person name="Brooks A.N."/>
            <person name="Brown R.H."/>
            <person name="Butlin R.K."/>
            <person name="Caggese C."/>
            <person name="Calvi B.R."/>
            <person name="Bernardo de Carvalho A."/>
            <person name="Caspi A."/>
            <person name="Castrezana S."/>
            <person name="Celniker S.E."/>
            <person name="Chang J.L."/>
            <person name="Chapple C."/>
            <person name="Chatterji S."/>
            <person name="Chinwalla A."/>
            <person name="Civetta A."/>
            <person name="Clifton S.W."/>
            <person name="Comeron J.M."/>
            <person name="Costello J.C."/>
            <person name="Coyne J.A."/>
            <person name="Daub J."/>
            <person name="David R.G."/>
            <person name="Delcher A.L."/>
            <person name="Delehaunty K."/>
            <person name="Do C.B."/>
            <person name="Ebling H."/>
            <person name="Edwards K."/>
            <person name="Eickbush T."/>
            <person name="Evans J.D."/>
            <person name="Filipski A."/>
            <person name="Findeiss S."/>
            <person name="Freyhult E."/>
            <person name="Fulton L."/>
            <person name="Fulton R."/>
            <person name="Garcia A.C."/>
            <person name="Gardiner A."/>
            <person name="Garfield D.A."/>
            <person name="Garvin B.E."/>
            <person name="Gibson G."/>
            <person name="Gilbert D."/>
            <person name="Gnerre S."/>
            <person name="Godfrey J."/>
            <person name="Good R."/>
            <person name="Gotea V."/>
            <person name="Gravely B."/>
            <person name="Greenberg A.J."/>
            <person name="Griffiths-Jones S."/>
            <person name="Gross S."/>
            <person name="Guigo R."/>
            <person name="Gustafson E.A."/>
            <person name="Haerty W."/>
            <person name="Hahn M.W."/>
            <person name="Halligan D.L."/>
            <person name="Halpern A.L."/>
            <person name="Halter G.M."/>
            <person name="Han M.V."/>
            <person name="Heger A."/>
            <person name="Hillier L."/>
            <person name="Hinrichs A.S."/>
            <person name="Holmes I."/>
            <person name="Hoskins R.A."/>
            <person name="Hubisz M.J."/>
            <person name="Hultmark D."/>
            <person name="Huntley M.A."/>
            <person name="Jaffe D.B."/>
            <person name="Jagadeeshan S."/>
            <person name="Jeck W.R."/>
            <person name="Johnson J."/>
            <person name="Jones C.D."/>
            <person name="Jordan W.C."/>
            <person name="Karpen G.H."/>
            <person name="Kataoka E."/>
            <person name="Keightley P.D."/>
            <person name="Kheradpour P."/>
            <person name="Kirkness E.F."/>
            <person name="Koerich L.B."/>
            <person name="Kristiansen K."/>
            <person name="Kudrna D."/>
            <person name="Kulathinal R.J."/>
            <person name="Kumar S."/>
            <person name="Kwok R."/>
            <person name="Lander E."/>
            <person name="Langley C.H."/>
            <person name="Lapoint R."/>
            <person name="Lazzaro B.P."/>
            <person name="Lee S.J."/>
            <person name="Levesque L."/>
            <person name="Li R."/>
            <person name="Lin C.F."/>
            <person name="Lin M.F."/>
            <person name="Lindblad-Toh K."/>
            <person name="Llopart A."/>
            <person name="Long M."/>
            <person name="Low L."/>
            <person name="Lozovsky E."/>
            <person name="Lu J."/>
            <person name="Luo M."/>
            <person name="Machado C.A."/>
            <person name="Makalowski W."/>
            <person name="Marzo M."/>
            <person name="Matsuda M."/>
            <person name="Matzkin L."/>
            <person name="McAllister B."/>
            <person name="McBride C.S."/>
            <person name="McKernan B."/>
            <person name="McKernan K."/>
            <person name="Mendez-Lago M."/>
            <person name="Minx P."/>
            <person name="Mollenhauer M.U."/>
            <person name="Montooth K."/>
            <person name="Mount S.M."/>
            <person name="Mu X."/>
            <person name="Myers E."/>
            <person name="Negre B."/>
            <person name="Newfeld S."/>
            <person name="Nielsen R."/>
            <person name="Noor M.A."/>
            <person name="O'Grady P."/>
            <person name="Pachter L."/>
            <person name="Papaceit M."/>
            <person name="Parisi M.J."/>
            <person name="Parisi M."/>
            <person name="Parts L."/>
            <person name="Pedersen J.S."/>
            <person name="Pesole G."/>
            <person name="Phillippy A.M."/>
            <person name="Ponting C.P."/>
            <person name="Pop M."/>
            <person name="Porcelli D."/>
            <person name="Powell J.R."/>
            <person name="Prohaska S."/>
            <person name="Pruitt K."/>
            <person name="Puig M."/>
            <person name="Quesneville H."/>
            <person name="Ram K.R."/>
            <person name="Rand D."/>
            <person name="Rasmussen M.D."/>
            <person name="Reed L.K."/>
            <person name="Reenan R."/>
            <person name="Reily A."/>
            <person name="Remington K.A."/>
            <person name="Rieger T.T."/>
            <person name="Ritchie M.G."/>
            <person name="Robin C."/>
            <person name="Rogers Y.H."/>
            <person name="Rohde C."/>
            <person name="Rozas J."/>
            <person name="Rubenfield M.J."/>
            <person name="Ruiz A."/>
            <person name="Russo S."/>
            <person name="Salzberg S.L."/>
            <person name="Sanchez-Gracia A."/>
            <person name="Saranga D.J."/>
            <person name="Sato H."/>
            <person name="Schaeffer S.W."/>
            <person name="Schatz M.C."/>
            <person name="Schlenke T."/>
            <person name="Schwartz R."/>
            <person name="Segarra C."/>
            <person name="Singh R.S."/>
            <person name="Sirot L."/>
            <person name="Sirota M."/>
            <person name="Sisneros N.B."/>
            <person name="Smith C.D."/>
            <person name="Smith T.F."/>
            <person name="Spieth J."/>
            <person name="Stage D.E."/>
            <person name="Stark A."/>
            <person name="Stephan W."/>
            <person name="Strausberg R.L."/>
            <person name="Strempel S."/>
            <person name="Sturgill D."/>
            <person name="Sutton G."/>
            <person name="Sutton G.G."/>
            <person name="Tao W."/>
            <person name="Teichmann S."/>
            <person name="Tobari Y.N."/>
            <person name="Tomimura Y."/>
            <person name="Tsolas J.M."/>
            <person name="Valente V.L."/>
            <person name="Venter E."/>
            <person name="Venter J.C."/>
            <person name="Vicario S."/>
            <person name="Vieira F.G."/>
            <person name="Vilella A.J."/>
            <person name="Villasante A."/>
            <person name="Walenz B."/>
            <person name="Wang J."/>
            <person name="Wasserman M."/>
            <person name="Watts T."/>
            <person name="Wilson D."/>
            <person name="Wilson R.K."/>
            <person name="Wing R.A."/>
            <person name="Wolfner M.F."/>
            <person name="Wong A."/>
            <person name="Wong G.K."/>
            <person name="Wu C.I."/>
            <person name="Wu G."/>
            <person name="Yamamoto D."/>
            <person name="Yang H.P."/>
            <person name="Yang S.P."/>
            <person name="Yorke J.A."/>
            <person name="Yoshida K."/>
            <person name="Zdobnov E."/>
            <person name="Zhang P."/>
            <person name="Zhang Y."/>
            <person name="Zimin A.V."/>
            <person name="Baldwin J."/>
            <person name="Abdouelleil A."/>
            <person name="Abdulkadir J."/>
            <person name="Abebe A."/>
            <person name="Abera B."/>
            <person name="Abreu J."/>
            <person name="Acer S.C."/>
            <person name="Aftuck L."/>
            <person name="Alexander A."/>
            <person name="An P."/>
            <person name="Anderson E."/>
            <person name="Anderson S."/>
            <person name="Arachi H."/>
            <person name="Azer M."/>
            <person name="Bachantsang P."/>
            <person name="Barry A."/>
            <person name="Bayul T."/>
            <person name="Berlin A."/>
            <person name="Bessette D."/>
            <person name="Bloom T."/>
            <person name="Blye J."/>
            <person name="Boguslavskiy L."/>
            <person name="Bonnet C."/>
            <person name="Boukhgalter B."/>
            <person name="Bourzgui I."/>
            <person name="Brown A."/>
            <person name="Cahill P."/>
            <person name="Channer S."/>
            <person name="Cheshatsang Y."/>
            <person name="Chuda L."/>
            <person name="Citroen M."/>
            <person name="Collymore A."/>
            <person name="Cooke P."/>
            <person name="Costello M."/>
            <person name="D'Aco K."/>
            <person name="Daza R."/>
            <person name="De Haan G."/>
            <person name="DeGray S."/>
            <person name="DeMaso C."/>
            <person name="Dhargay N."/>
            <person name="Dooley K."/>
            <person name="Dooley E."/>
            <person name="Doricent M."/>
            <person name="Dorje P."/>
            <person name="Dorjee K."/>
            <person name="Dupes A."/>
            <person name="Elong R."/>
            <person name="Falk J."/>
            <person name="Farina A."/>
            <person name="Faro S."/>
            <person name="Ferguson D."/>
            <person name="Fisher S."/>
            <person name="Foley C.D."/>
            <person name="Franke A."/>
            <person name="Friedrich D."/>
            <person name="Gadbois L."/>
            <person name="Gearin G."/>
            <person name="Gearin C.R."/>
            <person name="Giannoukos G."/>
            <person name="Goode T."/>
            <person name="Graham J."/>
            <person name="Grandbois E."/>
            <person name="Grewal S."/>
            <person name="Gyaltsen K."/>
            <person name="Hafez N."/>
            <person name="Hagos B."/>
            <person name="Hall J."/>
            <person name="Henson C."/>
            <person name="Hollinger A."/>
            <person name="Honan T."/>
            <person name="Huard M.D."/>
            <person name="Hughes L."/>
            <person name="Hurhula B."/>
            <person name="Husby M.E."/>
            <person name="Kamat A."/>
            <person name="Kanga B."/>
            <person name="Kashin S."/>
            <person name="Khazanovich D."/>
            <person name="Kisner P."/>
            <person name="Lance K."/>
            <person name="Lara M."/>
            <person name="Lee W."/>
            <person name="Lennon N."/>
            <person name="Letendre F."/>
            <person name="LeVine R."/>
            <person name="Lipovsky A."/>
            <person name="Liu X."/>
            <person name="Liu J."/>
            <person name="Liu S."/>
            <person name="Lokyitsang T."/>
            <person name="Lokyitsang Y."/>
            <person name="Lubonja R."/>
            <person name="Lui A."/>
            <person name="MacDonald P."/>
            <person name="Magnisalis V."/>
            <person name="Maru K."/>
            <person name="Matthews C."/>
            <person name="McCusker W."/>
            <person name="McDonough S."/>
            <person name="Mehta T."/>
            <person name="Meldrim J."/>
            <person name="Meneus L."/>
            <person name="Mihai O."/>
            <person name="Mihalev A."/>
            <person name="Mihova T."/>
            <person name="Mittelman R."/>
            <person name="Mlenga V."/>
            <person name="Montmayeur A."/>
            <person name="Mulrain L."/>
            <person name="Navidi A."/>
            <person name="Naylor J."/>
            <person name="Negash T."/>
            <person name="Nguyen T."/>
            <person name="Nguyen N."/>
            <person name="Nicol R."/>
            <person name="Norbu C."/>
            <person name="Norbu N."/>
            <person name="Novod N."/>
            <person name="O'Neill B."/>
            <person name="Osman S."/>
            <person name="Markiewicz E."/>
            <person name="Oyono O.L."/>
            <person name="Patti C."/>
            <person name="Phunkhang P."/>
            <person name="Pierre F."/>
            <person name="Priest M."/>
            <person name="Raghuraman S."/>
            <person name="Rege F."/>
            <person name="Reyes R."/>
            <person name="Rise C."/>
            <person name="Rogov P."/>
            <person name="Ross K."/>
            <person name="Ryan E."/>
            <person name="Settipalli S."/>
            <person name="Shea T."/>
            <person name="Sherpa N."/>
            <person name="Shi L."/>
            <person name="Shih D."/>
            <person name="Sparrow T."/>
            <person name="Spaulding J."/>
            <person name="Stalker J."/>
            <person name="Stange-Thomann N."/>
            <person name="Stavropoulos S."/>
            <person name="Stone C."/>
            <person name="Strader C."/>
            <person name="Tesfaye S."/>
            <person name="Thomson T."/>
            <person name="Thoulutsang Y."/>
            <person name="Thoulutsang D."/>
            <person name="Topham K."/>
            <person name="Topping I."/>
            <person name="Tsamla T."/>
            <person name="Vassiliev H."/>
            <person name="Vo A."/>
            <person name="Wangchuk T."/>
            <person name="Wangdi T."/>
            <person name="Weiand M."/>
            <person name="Wilkinson J."/>
            <person name="Wilson A."/>
            <person name="Yadav S."/>
            <person name="Young G."/>
            <person name="Yu Q."/>
            <person name="Zembek L."/>
            <person name="Zhong D."/>
            <person name="Zimmer A."/>
            <person name="Zwirko Z."/>
            <person name="Jaffe D.B."/>
            <person name="Alvarez P."/>
            <person name="Brockman W."/>
            <person name="Butler J."/>
            <person name="Chin C."/>
            <person name="Gnerre S."/>
            <person name="Grabherr M."/>
            <person name="Kleber M."/>
            <person name="Mauceli E."/>
            <person name="MacCallum I."/>
        </authorList>
    </citation>
    <scope>NUCLEOTIDE SEQUENCE [LARGE SCALE GENOMIC DNA]</scope>
    <source>
        <strain evidence="3">Tucson 14030-0811.24</strain>
    </source>
</reference>
<keyword evidence="3" id="KW-1185">Reference proteome</keyword>
<proteinExistence type="predicted"/>
<dbReference type="Proteomes" id="UP000007798">
    <property type="component" value="Unassembled WGS sequence"/>
</dbReference>